<organism evidence="1 2">
    <name type="scientific">Ramazzottius varieornatus</name>
    <name type="common">Water bear</name>
    <name type="synonym">Tardigrade</name>
    <dbReference type="NCBI Taxonomy" id="947166"/>
    <lineage>
        <taxon>Eukaryota</taxon>
        <taxon>Metazoa</taxon>
        <taxon>Ecdysozoa</taxon>
        <taxon>Tardigrada</taxon>
        <taxon>Eutardigrada</taxon>
        <taxon>Parachela</taxon>
        <taxon>Hypsibioidea</taxon>
        <taxon>Ramazzottiidae</taxon>
        <taxon>Ramazzottius</taxon>
    </lineage>
</organism>
<gene>
    <name evidence="1" type="primary">RvY_16307-1</name>
    <name evidence="1" type="synonym">RvY_16307.1</name>
    <name evidence="1" type="ORF">RvY_16307</name>
</gene>
<dbReference type="AlphaFoldDB" id="A0A1D1W0V6"/>
<protein>
    <submittedName>
        <fullName evidence="1">Uncharacterized protein</fullName>
    </submittedName>
</protein>
<keyword evidence="2" id="KW-1185">Reference proteome</keyword>
<evidence type="ECO:0000313" key="2">
    <source>
        <dbReference type="Proteomes" id="UP000186922"/>
    </source>
</evidence>
<name>A0A1D1W0V6_RAMVA</name>
<accession>A0A1D1W0V6</accession>
<feature type="non-terminal residue" evidence="1">
    <location>
        <position position="1"/>
    </location>
</feature>
<dbReference type="Proteomes" id="UP000186922">
    <property type="component" value="Unassembled WGS sequence"/>
</dbReference>
<reference evidence="1 2" key="1">
    <citation type="journal article" date="2016" name="Nat. Commun.">
        <title>Extremotolerant tardigrade genome and improved radiotolerance of human cultured cells by tardigrade-unique protein.</title>
        <authorList>
            <person name="Hashimoto T."/>
            <person name="Horikawa D.D."/>
            <person name="Saito Y."/>
            <person name="Kuwahara H."/>
            <person name="Kozuka-Hata H."/>
            <person name="Shin-I T."/>
            <person name="Minakuchi Y."/>
            <person name="Ohishi K."/>
            <person name="Motoyama A."/>
            <person name="Aizu T."/>
            <person name="Enomoto A."/>
            <person name="Kondo K."/>
            <person name="Tanaka S."/>
            <person name="Hara Y."/>
            <person name="Koshikawa S."/>
            <person name="Sagara H."/>
            <person name="Miura T."/>
            <person name="Yokobori S."/>
            <person name="Miyagawa K."/>
            <person name="Suzuki Y."/>
            <person name="Kubo T."/>
            <person name="Oyama M."/>
            <person name="Kohara Y."/>
            <person name="Fujiyama A."/>
            <person name="Arakawa K."/>
            <person name="Katayama T."/>
            <person name="Toyoda A."/>
            <person name="Kunieda T."/>
        </authorList>
    </citation>
    <scope>NUCLEOTIDE SEQUENCE [LARGE SCALE GENOMIC DNA]</scope>
    <source>
        <strain evidence="1 2">YOKOZUNA-1</strain>
    </source>
</reference>
<dbReference type="EMBL" id="BDGG01000013">
    <property type="protein sequence ID" value="GAV06293.1"/>
    <property type="molecule type" value="Genomic_DNA"/>
</dbReference>
<proteinExistence type="predicted"/>
<comment type="caution">
    <text evidence="1">The sequence shown here is derived from an EMBL/GenBank/DDBJ whole genome shotgun (WGS) entry which is preliminary data.</text>
</comment>
<evidence type="ECO:0000313" key="1">
    <source>
        <dbReference type="EMBL" id="GAV06293.1"/>
    </source>
</evidence>
<sequence>LNDHPKSGCVSDAECLEQSSLINQEIQRRKPCEHAMRHPAVSNSNGLPASHWIPTIVFSSSTRSQAQMPEASPGLHTRKRFLQRVTPSLRYSTVDRMSC</sequence>